<dbReference type="OrthoDB" id="3687641at2759"/>
<gene>
    <name evidence="4" type="ORF">BKA67DRAFT_350226</name>
</gene>
<keyword evidence="3" id="KW-0472">Membrane</keyword>
<evidence type="ECO:0008006" key="6">
    <source>
        <dbReference type="Google" id="ProtNLM"/>
    </source>
</evidence>
<dbReference type="InterPro" id="IPR021765">
    <property type="entry name" value="UstYa-like"/>
</dbReference>
<evidence type="ECO:0000256" key="1">
    <source>
        <dbReference type="ARBA" id="ARBA00035112"/>
    </source>
</evidence>
<proteinExistence type="inferred from homology"/>
<dbReference type="GeneID" id="70125250"/>
<organism evidence="4 5">
    <name type="scientific">Truncatella angustata</name>
    <dbReference type="NCBI Taxonomy" id="152316"/>
    <lineage>
        <taxon>Eukaryota</taxon>
        <taxon>Fungi</taxon>
        <taxon>Dikarya</taxon>
        <taxon>Ascomycota</taxon>
        <taxon>Pezizomycotina</taxon>
        <taxon>Sordariomycetes</taxon>
        <taxon>Xylariomycetidae</taxon>
        <taxon>Amphisphaeriales</taxon>
        <taxon>Sporocadaceae</taxon>
        <taxon>Truncatella</taxon>
    </lineage>
</organism>
<keyword evidence="5" id="KW-1185">Reference proteome</keyword>
<protein>
    <recommendedName>
        <fullName evidence="6">Tat pathway signal sequence</fullName>
    </recommendedName>
</protein>
<reference evidence="4" key="1">
    <citation type="journal article" date="2021" name="Nat. Commun.">
        <title>Genetic determinants of endophytism in the Arabidopsis root mycobiome.</title>
        <authorList>
            <person name="Mesny F."/>
            <person name="Miyauchi S."/>
            <person name="Thiergart T."/>
            <person name="Pickel B."/>
            <person name="Atanasova L."/>
            <person name="Karlsson M."/>
            <person name="Huettel B."/>
            <person name="Barry K.W."/>
            <person name="Haridas S."/>
            <person name="Chen C."/>
            <person name="Bauer D."/>
            <person name="Andreopoulos W."/>
            <person name="Pangilinan J."/>
            <person name="LaButti K."/>
            <person name="Riley R."/>
            <person name="Lipzen A."/>
            <person name="Clum A."/>
            <person name="Drula E."/>
            <person name="Henrissat B."/>
            <person name="Kohler A."/>
            <person name="Grigoriev I.V."/>
            <person name="Martin F.M."/>
            <person name="Hacquard S."/>
        </authorList>
    </citation>
    <scope>NUCLEOTIDE SEQUENCE</scope>
    <source>
        <strain evidence="4">MPI-SDFR-AT-0073</strain>
    </source>
</reference>
<evidence type="ECO:0000313" key="5">
    <source>
        <dbReference type="Proteomes" id="UP000758603"/>
    </source>
</evidence>
<dbReference type="RefSeq" id="XP_045956475.1">
    <property type="nucleotide sequence ID" value="XM_046096357.1"/>
</dbReference>
<keyword evidence="3" id="KW-1133">Transmembrane helix</keyword>
<sequence length="286" mass="32484">MSRQQEKYDQQQPLTGPDEESIYDSESVDTLTPIDRRLRHRPTWLYVSLMVSLTAVVFIAVGGLIGRQSVNLNKTCAAYTTQYSPVLRNVDIKYEMTPFNGSFKAENIYRKVGSPEVDAAWEALGVNSRASIIDEFEGVASGLSKHHARRAEKYGGGYFVNVEGMHHLHCLNLVRKGMWYNYDYYKNLGEWSFKNEEKILQLHASHCLDVIRQVLMCNVDTGVLGQVWYDPDDGARTFPDFKTQHKCKNYDAIAQWAIDHQAPLTDSLPADYMRAPDADDVLPAIP</sequence>
<dbReference type="GO" id="GO:0043386">
    <property type="term" value="P:mycotoxin biosynthetic process"/>
    <property type="evidence" value="ECO:0007669"/>
    <property type="project" value="InterPro"/>
</dbReference>
<comment type="caution">
    <text evidence="4">The sequence shown here is derived from an EMBL/GenBank/DDBJ whole genome shotgun (WGS) entry which is preliminary data.</text>
</comment>
<evidence type="ECO:0000256" key="2">
    <source>
        <dbReference type="SAM" id="MobiDB-lite"/>
    </source>
</evidence>
<evidence type="ECO:0000256" key="3">
    <source>
        <dbReference type="SAM" id="Phobius"/>
    </source>
</evidence>
<keyword evidence="3" id="KW-0812">Transmembrane</keyword>
<dbReference type="Pfam" id="PF11807">
    <property type="entry name" value="UstYa"/>
    <property type="match status" value="1"/>
</dbReference>
<dbReference type="EMBL" id="JAGPXC010000006">
    <property type="protein sequence ID" value="KAH6652197.1"/>
    <property type="molecule type" value="Genomic_DNA"/>
</dbReference>
<comment type="similarity">
    <text evidence="1">Belongs to the ustYa family.</text>
</comment>
<dbReference type="PANTHER" id="PTHR33365">
    <property type="entry name" value="YALI0B05434P"/>
    <property type="match status" value="1"/>
</dbReference>
<feature type="transmembrane region" description="Helical" evidence="3">
    <location>
        <begin position="44"/>
        <end position="66"/>
    </location>
</feature>
<evidence type="ECO:0000313" key="4">
    <source>
        <dbReference type="EMBL" id="KAH6652197.1"/>
    </source>
</evidence>
<name>A0A9P8UHN3_9PEZI</name>
<dbReference type="AlphaFoldDB" id="A0A9P8UHN3"/>
<dbReference type="PANTHER" id="PTHR33365:SF13">
    <property type="entry name" value="TAT PATHWAY SIGNAL SEQUENCE"/>
    <property type="match status" value="1"/>
</dbReference>
<accession>A0A9P8UHN3</accession>
<feature type="compositionally biased region" description="Acidic residues" evidence="2">
    <location>
        <begin position="17"/>
        <end position="26"/>
    </location>
</feature>
<feature type="region of interest" description="Disordered" evidence="2">
    <location>
        <begin position="1"/>
        <end position="26"/>
    </location>
</feature>
<dbReference type="Proteomes" id="UP000758603">
    <property type="component" value="Unassembled WGS sequence"/>
</dbReference>